<evidence type="ECO:0000259" key="7">
    <source>
        <dbReference type="Pfam" id="PF04453"/>
    </source>
</evidence>
<evidence type="ECO:0000313" key="8">
    <source>
        <dbReference type="EMBL" id="RMN07380.1"/>
    </source>
</evidence>
<dbReference type="Pfam" id="PF03968">
    <property type="entry name" value="LptD_N"/>
    <property type="match status" value="1"/>
</dbReference>
<accession>A0A0N8QXR3</accession>
<comment type="similarity">
    <text evidence="4">Belongs to the LptD family.</text>
</comment>
<dbReference type="InterPro" id="IPR007543">
    <property type="entry name" value="LptD_C"/>
</dbReference>
<comment type="caution">
    <text evidence="4">Lacks conserved residue(s) required for the propagation of feature annotation.</text>
</comment>
<dbReference type="EMBL" id="RBOV01000367">
    <property type="protein sequence ID" value="RMN07380.1"/>
    <property type="molecule type" value="Genomic_DNA"/>
</dbReference>
<dbReference type="PANTHER" id="PTHR30189:SF1">
    <property type="entry name" value="LPS-ASSEMBLY PROTEIN LPTD"/>
    <property type="match status" value="1"/>
</dbReference>
<name>A0A0N8QXR3_9PSED</name>
<reference evidence="8 9" key="1">
    <citation type="submission" date="2018-08" db="EMBL/GenBank/DDBJ databases">
        <title>Recombination of ecologically and evolutionarily significant loci maintains genetic cohesion in the Pseudomonas syringae species complex.</title>
        <authorList>
            <person name="Dillon M."/>
            <person name="Thakur S."/>
            <person name="Almeida R.N.D."/>
            <person name="Weir B.S."/>
            <person name="Guttman D.S."/>
        </authorList>
    </citation>
    <scope>NUCLEOTIDE SEQUENCE [LARGE SCALE GENOMIC DNA]</scope>
    <source>
        <strain evidence="8 9">ICMP 12341</strain>
    </source>
</reference>
<dbReference type="InterPro" id="IPR020889">
    <property type="entry name" value="LipoPS_assembly_LptD"/>
</dbReference>
<dbReference type="InterPro" id="IPR005653">
    <property type="entry name" value="OstA-like_N"/>
</dbReference>
<dbReference type="PANTHER" id="PTHR30189">
    <property type="entry name" value="LPS-ASSEMBLY PROTEIN"/>
    <property type="match status" value="1"/>
</dbReference>
<evidence type="ECO:0000256" key="4">
    <source>
        <dbReference type="HAMAP-Rule" id="MF_01411"/>
    </source>
</evidence>
<dbReference type="Pfam" id="PF04453">
    <property type="entry name" value="LptD"/>
    <property type="match status" value="1"/>
</dbReference>
<feature type="domain" description="LptD C-terminal" evidence="7">
    <location>
        <begin position="429"/>
        <end position="867"/>
    </location>
</feature>
<feature type="region of interest" description="Disordered" evidence="5">
    <location>
        <begin position="81"/>
        <end position="128"/>
    </location>
</feature>
<comment type="subcellular location">
    <subcellularLocation>
        <location evidence="4">Cell outer membrane</location>
    </subcellularLocation>
</comment>
<feature type="region of interest" description="Disordered" evidence="5">
    <location>
        <begin position="1"/>
        <end position="26"/>
    </location>
</feature>
<evidence type="ECO:0000256" key="2">
    <source>
        <dbReference type="ARBA" id="ARBA00023136"/>
    </source>
</evidence>
<feature type="domain" description="Organic solvent tolerance-like N-terminal" evidence="6">
    <location>
        <begin position="187"/>
        <end position="317"/>
    </location>
</feature>
<comment type="caution">
    <text evidence="8">The sequence shown here is derived from an EMBL/GenBank/DDBJ whole genome shotgun (WGS) entry which is preliminary data.</text>
</comment>
<evidence type="ECO:0000256" key="5">
    <source>
        <dbReference type="SAM" id="MobiDB-lite"/>
    </source>
</evidence>
<keyword evidence="2 4" id="KW-0472">Membrane</keyword>
<dbReference type="InterPro" id="IPR050218">
    <property type="entry name" value="LptD"/>
</dbReference>
<evidence type="ECO:0000256" key="1">
    <source>
        <dbReference type="ARBA" id="ARBA00022729"/>
    </source>
</evidence>
<dbReference type="GO" id="GO:1990351">
    <property type="term" value="C:transporter complex"/>
    <property type="evidence" value="ECO:0007669"/>
    <property type="project" value="TreeGrafter"/>
</dbReference>
<dbReference type="GO" id="GO:0043165">
    <property type="term" value="P:Gram-negative-bacterium-type cell outer membrane assembly"/>
    <property type="evidence" value="ECO:0007669"/>
    <property type="project" value="UniProtKB-UniRule"/>
</dbReference>
<dbReference type="Proteomes" id="UP000271468">
    <property type="component" value="Unassembled WGS sequence"/>
</dbReference>
<feature type="compositionally biased region" description="Low complexity" evidence="5">
    <location>
        <begin position="96"/>
        <end position="119"/>
    </location>
</feature>
<comment type="function">
    <text evidence="4">Together with LptE, is involved in the assembly of lipopolysaccharide (LPS) at the surface of the outer membrane.</text>
</comment>
<evidence type="ECO:0000313" key="9">
    <source>
        <dbReference type="Proteomes" id="UP000271468"/>
    </source>
</evidence>
<dbReference type="GO" id="GO:0015920">
    <property type="term" value="P:lipopolysaccharide transport"/>
    <property type="evidence" value="ECO:0007669"/>
    <property type="project" value="InterPro"/>
</dbReference>
<evidence type="ECO:0000259" key="6">
    <source>
        <dbReference type="Pfam" id="PF03968"/>
    </source>
</evidence>
<organism evidence="8 9">
    <name type="scientific">Pseudomonas syringae pv. coriandricola</name>
    <dbReference type="NCBI Taxonomy" id="264453"/>
    <lineage>
        <taxon>Bacteria</taxon>
        <taxon>Pseudomonadati</taxon>
        <taxon>Pseudomonadota</taxon>
        <taxon>Gammaproteobacteria</taxon>
        <taxon>Pseudomonadales</taxon>
        <taxon>Pseudomonadaceae</taxon>
        <taxon>Pseudomonas</taxon>
    </lineage>
</organism>
<comment type="subunit">
    <text evidence="4">Component of the lipopolysaccharide transport and assembly complex. Interacts with LptE and LptA.</text>
</comment>
<proteinExistence type="inferred from homology"/>
<dbReference type="GO" id="GO:0009279">
    <property type="term" value="C:cell outer membrane"/>
    <property type="evidence" value="ECO:0007669"/>
    <property type="project" value="UniProtKB-SubCell"/>
</dbReference>
<keyword evidence="1 4" id="KW-0732">Signal</keyword>
<gene>
    <name evidence="4" type="primary">lptD</name>
    <name evidence="8" type="ORF">ALQ65_05357</name>
</gene>
<evidence type="ECO:0000256" key="3">
    <source>
        <dbReference type="ARBA" id="ARBA00023237"/>
    </source>
</evidence>
<sequence>MIRNLFQPIERRAAPPRADGAQEARTNKMALKSPAFRKKFPLLVTGSLLAMQPLATQFVVAAEQYDCSVSASGAWNCAPKSNTAAVDLPPRPVHDTTSVSSNGTVSSESTSSSGQSAGTQLVTEAKGKGLKSRSADYSHLDWVPRDKLTPAQLAETGPYCSGAYVEPLRPGMDDKTKMSEAPMFVGAKASRYEQEAQVASLAGDVVMRQGSMQVEAQEAALHQAENRGELNGNVRLRDNGALIVGDKAELQLDTGEARVDNAEYVLHKSNIRGNALYAKRAENAIIRLKDGTYTTCEPNSNAWTLKGNNITLNPATGFGTATNVTLRVKDIPVLYTPYIYFPIDDRRQSGFLPPTIAAGGDNGFTLVTPYYFNLAPNYDATLYPRYMADRGLLMEGEFRYLTKSSEGQFGGAYLNDENDERKLQSDYDKTRWMINWQHVGGLDTRWLTKVDYTDISDPYYFQDLDTDQIGVKSTDYINQQGSLTYRGDNYSAVLNAQAYKLATIANVTPYNRMPQLTLNGTLPYNPEGLKFDYQTEAVRFERDLRGGNSFDKDGGPFNQDGTIGTRRLDENISGIARANGNRLNLAPSVSLPMNWTYGFLTPKLKYVYTQYDLDLDSKGKNDLAPGTFDSNQNRAVPIFSVDSGLYFDRNTNWFGKNYRQTLEPRLFYLYVPEKDQDDIPVFDTGESTFNYASLFRDNRFTGSDRIGDENKLSLGINNRWIEDNGFERQRFAIGQAFYFEDRKVQLPGIAFATRKDAQSTVSPYALEYEYRFNRDWRFSSDFNWDPDSKSTRSGSAMFHYQPEANPNKIVNLGYRYRNDQIRYDESTGTWIVGGGDYGRPGDDNYVKDYYKIQQHDFSVIWPIVPQWSVISRWQYDYNRQRTLEAFGGFEYDNCCWKMRLVNRYWIDYDEFSQAAPQNEKGDRGIFLQIVLKGLGGVTGAKVDSFLDKGIQGYREREDQAF</sequence>
<dbReference type="AlphaFoldDB" id="A0A0N8QXR3"/>
<dbReference type="HAMAP" id="MF_01411">
    <property type="entry name" value="LPS_assembly_LptD"/>
    <property type="match status" value="1"/>
</dbReference>
<keyword evidence="3 4" id="KW-0998">Cell outer membrane</keyword>
<protein>
    <recommendedName>
        <fullName evidence="4">LPS-assembly protein LptD</fullName>
    </recommendedName>
</protein>